<dbReference type="PANTHER" id="PTHR13031">
    <property type="entry name" value="RIBONUCLEASE P SUBUNIT P30"/>
    <property type="match status" value="1"/>
</dbReference>
<reference evidence="5 6" key="1">
    <citation type="submission" date="2017-09" db="EMBL/GenBank/DDBJ databases">
        <title>Genome sequencing of Besnoitia besnoiti strain Bb-Ger1.</title>
        <authorList>
            <person name="Schares G."/>
            <person name="Venepally P."/>
            <person name="Lorenzi H.A."/>
        </authorList>
    </citation>
    <scope>NUCLEOTIDE SEQUENCE [LARGE SCALE GENOMIC DNA]</scope>
    <source>
        <strain evidence="5 6">Bb-Ger1</strain>
    </source>
</reference>
<dbReference type="PANTHER" id="PTHR13031:SF0">
    <property type="entry name" value="RIBONUCLEASE P PROTEIN SUBUNIT P30"/>
    <property type="match status" value="1"/>
</dbReference>
<gene>
    <name evidence="5" type="ORF">BESB_000350</name>
</gene>
<keyword evidence="3" id="KW-0819">tRNA processing</keyword>
<dbReference type="GO" id="GO:0003723">
    <property type="term" value="F:RNA binding"/>
    <property type="evidence" value="ECO:0007669"/>
    <property type="project" value="TreeGrafter"/>
</dbReference>
<comment type="subcellular location">
    <subcellularLocation>
        <location evidence="1">Nucleus</location>
    </subcellularLocation>
</comment>
<feature type="compositionally biased region" description="Low complexity" evidence="4">
    <location>
        <begin position="167"/>
        <end position="190"/>
    </location>
</feature>
<feature type="compositionally biased region" description="Low complexity" evidence="4">
    <location>
        <begin position="92"/>
        <end position="104"/>
    </location>
</feature>
<dbReference type="Gene3D" id="3.20.20.140">
    <property type="entry name" value="Metal-dependent hydrolases"/>
    <property type="match status" value="1"/>
</dbReference>
<protein>
    <recommendedName>
        <fullName evidence="7">RNase P subunit p30</fullName>
    </recommendedName>
</protein>
<dbReference type="GO" id="GO:0008033">
    <property type="term" value="P:tRNA processing"/>
    <property type="evidence" value="ECO:0007669"/>
    <property type="project" value="UniProtKB-KW"/>
</dbReference>
<organism evidence="5 6">
    <name type="scientific">Besnoitia besnoiti</name>
    <name type="common">Apicomplexan protozoan</name>
    <dbReference type="NCBI Taxonomy" id="94643"/>
    <lineage>
        <taxon>Eukaryota</taxon>
        <taxon>Sar</taxon>
        <taxon>Alveolata</taxon>
        <taxon>Apicomplexa</taxon>
        <taxon>Conoidasida</taxon>
        <taxon>Coccidia</taxon>
        <taxon>Eucoccidiorida</taxon>
        <taxon>Eimeriorina</taxon>
        <taxon>Sarcocystidae</taxon>
        <taxon>Besnoitia</taxon>
    </lineage>
</organism>
<feature type="compositionally biased region" description="Basic and acidic residues" evidence="4">
    <location>
        <begin position="289"/>
        <end position="300"/>
    </location>
</feature>
<comment type="caution">
    <text evidence="5">The sequence shown here is derived from an EMBL/GenBank/DDBJ whole genome shotgun (WGS) entry which is preliminary data.</text>
</comment>
<evidence type="ECO:0000256" key="4">
    <source>
        <dbReference type="SAM" id="MobiDB-lite"/>
    </source>
</evidence>
<accession>A0A2A9MNY0</accession>
<feature type="region of interest" description="Disordered" evidence="4">
    <location>
        <begin position="81"/>
        <end position="115"/>
    </location>
</feature>
<dbReference type="GeneID" id="40305098"/>
<dbReference type="STRING" id="94643.A0A2A9MNY0"/>
<evidence type="ECO:0000256" key="2">
    <source>
        <dbReference type="ARBA" id="ARBA00007331"/>
    </source>
</evidence>
<dbReference type="KEGG" id="bbes:BESB_000350"/>
<dbReference type="RefSeq" id="XP_029221702.1">
    <property type="nucleotide sequence ID" value="XM_029358790.1"/>
</dbReference>
<dbReference type="InterPro" id="IPR016195">
    <property type="entry name" value="Pol/histidinol_Pase-like"/>
</dbReference>
<evidence type="ECO:0008006" key="7">
    <source>
        <dbReference type="Google" id="ProtNLM"/>
    </source>
</evidence>
<evidence type="ECO:0000313" key="6">
    <source>
        <dbReference type="Proteomes" id="UP000224006"/>
    </source>
</evidence>
<evidence type="ECO:0000256" key="3">
    <source>
        <dbReference type="ARBA" id="ARBA00022694"/>
    </source>
</evidence>
<feature type="region of interest" description="Disordered" evidence="4">
    <location>
        <begin position="134"/>
        <end position="190"/>
    </location>
</feature>
<sequence length="586" mass="59573">MTTHFDLRLEAPPGAETPADLLASPSFTSLLSRASFLGYKVVAVNATLHLPLPSRAPATPFVHPLREPLPVLQSAPVRVAAVPPASPPRAPGAPRRASESCAAAPLPPSAPQSSLDTPLVAWLPSSLSPFHALAPDAPPRRLGANEPAASDRSRAAPAPPLESSSRPSGASPPLSDPAAPASPPLAGAGRLPPHLLPAAAFAASVASAASAYAPKAAPRSPHSPDAPPLSSALLVPRVSEVSASLATVWGDLLPYGAAAARAAQTRAAAELRALDAGHGKACGGQIGKNSEKNPEAGERDALSLAASGSQPRGLHQCLVSPADPIRSCDLMQLRRVTVVLHTVSSAASLSTLFPPNPPFYASGEGAAARGPSCIDIVAVQPTDDATWQFACSSCECDLISIDFSGAAGSPPENDVKKGKQSALLAAALREEDAELEVAGASDARGSLVPDLQRLPFTIRRRHVQQALRRGLCFEISLAAFLPPRDTSAASAAFASSPAFLAVLSNVQRLLRFVPPSRLLLSSGARTPEQLHPPALAAALFAGLRIGADGDEAVKVASVSAAAVLARGAAKQAAGGACVGGWIGAGM</sequence>
<comment type="similarity">
    <text evidence="2">Belongs to the eukaryotic/archaeal RNase P protein component 3 family.</text>
</comment>
<evidence type="ECO:0000256" key="1">
    <source>
        <dbReference type="ARBA" id="ARBA00004123"/>
    </source>
</evidence>
<dbReference type="VEuPathDB" id="ToxoDB:BESB_000350"/>
<dbReference type="AlphaFoldDB" id="A0A2A9MNY0"/>
<dbReference type="GO" id="GO:0005655">
    <property type="term" value="C:nucleolar ribonuclease P complex"/>
    <property type="evidence" value="ECO:0007669"/>
    <property type="project" value="TreeGrafter"/>
</dbReference>
<proteinExistence type="inferred from homology"/>
<evidence type="ECO:0000313" key="5">
    <source>
        <dbReference type="EMBL" id="PFH37693.1"/>
    </source>
</evidence>
<feature type="region of interest" description="Disordered" evidence="4">
    <location>
        <begin position="281"/>
        <end position="300"/>
    </location>
</feature>
<dbReference type="InterPro" id="IPR002738">
    <property type="entry name" value="RNase_P_p30"/>
</dbReference>
<dbReference type="EMBL" id="NWUJ01000001">
    <property type="protein sequence ID" value="PFH37693.1"/>
    <property type="molecule type" value="Genomic_DNA"/>
</dbReference>
<name>A0A2A9MNY0_BESBE</name>
<keyword evidence="6" id="KW-1185">Reference proteome</keyword>
<dbReference type="Proteomes" id="UP000224006">
    <property type="component" value="Chromosome I"/>
</dbReference>
<dbReference type="SUPFAM" id="SSF89550">
    <property type="entry name" value="PHP domain-like"/>
    <property type="match status" value="1"/>
</dbReference>
<dbReference type="OrthoDB" id="17948at2759"/>